<reference evidence="2" key="1">
    <citation type="journal article" date="2019" name="Int. J. Syst. Evol. Microbiol.">
        <title>The Global Catalogue of Microorganisms (GCM) 10K type strain sequencing project: providing services to taxonomists for standard genome sequencing and annotation.</title>
        <authorList>
            <consortium name="The Broad Institute Genomics Platform"/>
            <consortium name="The Broad Institute Genome Sequencing Center for Infectious Disease"/>
            <person name="Wu L."/>
            <person name="Ma J."/>
        </authorList>
    </citation>
    <scope>NUCLEOTIDE SEQUENCE [LARGE SCALE GENOMIC DNA]</scope>
    <source>
        <strain evidence="2">CGMCC 4.1641</strain>
    </source>
</reference>
<evidence type="ECO:0000313" key="2">
    <source>
        <dbReference type="Proteomes" id="UP001595755"/>
    </source>
</evidence>
<keyword evidence="2" id="KW-1185">Reference proteome</keyword>
<gene>
    <name evidence="1" type="ORF">ACFO1S_20225</name>
</gene>
<name>A0ABV8SFH2_9BACL</name>
<organism evidence="1 2">
    <name type="scientific">Cohnella boryungensis</name>
    <dbReference type="NCBI Taxonomy" id="768479"/>
    <lineage>
        <taxon>Bacteria</taxon>
        <taxon>Bacillati</taxon>
        <taxon>Bacillota</taxon>
        <taxon>Bacilli</taxon>
        <taxon>Bacillales</taxon>
        <taxon>Paenibacillaceae</taxon>
        <taxon>Cohnella</taxon>
    </lineage>
</organism>
<evidence type="ECO:0000313" key="1">
    <source>
        <dbReference type="EMBL" id="MFC4305760.1"/>
    </source>
</evidence>
<comment type="caution">
    <text evidence="1">The sequence shown here is derived from an EMBL/GenBank/DDBJ whole genome shotgun (WGS) entry which is preliminary data.</text>
</comment>
<dbReference type="RefSeq" id="WP_204601565.1">
    <property type="nucleotide sequence ID" value="NZ_JBHSED010000040.1"/>
</dbReference>
<accession>A0ABV8SFH2</accession>
<sequence length="70" mass="8400">MTVEQLLLFSEPSGPKIIVVRPIVLNGFYYEQSSHKFVSFVQGRRYYEILASRCKFDRDWQDKIKRERSI</sequence>
<dbReference type="Proteomes" id="UP001595755">
    <property type="component" value="Unassembled WGS sequence"/>
</dbReference>
<protein>
    <recommendedName>
        <fullName evidence="3">KTSC domain-containing protein</fullName>
    </recommendedName>
</protein>
<proteinExistence type="predicted"/>
<dbReference type="EMBL" id="JBHSED010000040">
    <property type="protein sequence ID" value="MFC4305760.1"/>
    <property type="molecule type" value="Genomic_DNA"/>
</dbReference>
<evidence type="ECO:0008006" key="3">
    <source>
        <dbReference type="Google" id="ProtNLM"/>
    </source>
</evidence>